<name>C3XCU5_OXAFO</name>
<dbReference type="InterPro" id="IPR017437">
    <property type="entry name" value="ATP-NAD_kinase_PpnK-typ_C"/>
</dbReference>
<keyword evidence="8" id="KW-1185">Reference proteome</keyword>
<dbReference type="InterPro" id="IPR002504">
    <property type="entry name" value="NADK"/>
</dbReference>
<proteinExistence type="inferred from homology"/>
<feature type="binding site" evidence="6">
    <location>
        <begin position="73"/>
        <end position="74"/>
    </location>
    <ligand>
        <name>NAD(+)</name>
        <dbReference type="ChEBI" id="CHEBI:57540"/>
    </ligand>
</feature>
<accession>C3XCU5</accession>
<dbReference type="EMBL" id="GG658170">
    <property type="protein sequence ID" value="EEO31021.1"/>
    <property type="molecule type" value="Genomic_DNA"/>
</dbReference>
<protein>
    <recommendedName>
        <fullName evidence="6">NAD kinase</fullName>
        <ecNumber evidence="6">2.7.1.23</ecNumber>
    </recommendedName>
    <alternativeName>
        <fullName evidence="6">ATP-dependent NAD kinase</fullName>
    </alternativeName>
</protein>
<dbReference type="GO" id="GO:0003951">
    <property type="term" value="F:NAD+ kinase activity"/>
    <property type="evidence" value="ECO:0007669"/>
    <property type="project" value="UniProtKB-UniRule"/>
</dbReference>
<dbReference type="Gene3D" id="2.60.200.30">
    <property type="entry name" value="Probable inorganic polyphosphate/atp-NAD kinase, domain 2"/>
    <property type="match status" value="1"/>
</dbReference>
<evidence type="ECO:0000256" key="1">
    <source>
        <dbReference type="ARBA" id="ARBA00022679"/>
    </source>
</evidence>
<evidence type="ECO:0000256" key="2">
    <source>
        <dbReference type="ARBA" id="ARBA00022777"/>
    </source>
</evidence>
<dbReference type="HAMAP" id="MF_00361">
    <property type="entry name" value="NAD_kinase"/>
    <property type="match status" value="1"/>
</dbReference>
<dbReference type="GO" id="GO:0046872">
    <property type="term" value="F:metal ion binding"/>
    <property type="evidence" value="ECO:0007669"/>
    <property type="project" value="UniProtKB-UniRule"/>
</dbReference>
<dbReference type="HOGENOM" id="CLU_008831_0_1_4"/>
<dbReference type="InterPro" id="IPR016064">
    <property type="entry name" value="NAD/diacylglycerol_kinase_sf"/>
</dbReference>
<dbReference type="PANTHER" id="PTHR20275">
    <property type="entry name" value="NAD KINASE"/>
    <property type="match status" value="1"/>
</dbReference>
<comment type="subcellular location">
    <subcellularLocation>
        <location evidence="6">Cytoplasm</location>
    </subcellularLocation>
</comment>
<evidence type="ECO:0000256" key="6">
    <source>
        <dbReference type="HAMAP-Rule" id="MF_00361"/>
    </source>
</evidence>
<dbReference type="GeneID" id="77133931"/>
<comment type="caution">
    <text evidence="6">Lacks conserved residue(s) required for the propagation of feature annotation.</text>
</comment>
<reference evidence="7 8" key="1">
    <citation type="submission" date="2009-02" db="EMBL/GenBank/DDBJ databases">
        <title>The Genome Sequence of Oxalobacter formigenes OXCC13.</title>
        <authorList>
            <consortium name="The Broad Institute Genome Sequencing Platform"/>
            <person name="Ward D."/>
            <person name="Young S.K."/>
            <person name="Kodira C.D."/>
            <person name="Zeng Q."/>
            <person name="Koehrsen M."/>
            <person name="Alvarado L."/>
            <person name="Berlin A."/>
            <person name="Borenstein D."/>
            <person name="Chen Z."/>
            <person name="Engels R."/>
            <person name="Freedman E."/>
            <person name="Gellesch M."/>
            <person name="Goldberg J."/>
            <person name="Griggs A."/>
            <person name="Gujja S."/>
            <person name="Heiman D."/>
            <person name="Hepburn T."/>
            <person name="Howarth C."/>
            <person name="Jen D."/>
            <person name="Larson L."/>
            <person name="Lewis B."/>
            <person name="Mehta T."/>
            <person name="Park D."/>
            <person name="Pearson M."/>
            <person name="Roberts A."/>
            <person name="Saif S."/>
            <person name="Shea T."/>
            <person name="Shenoy N."/>
            <person name="Sisk P."/>
            <person name="Stolte C."/>
            <person name="Sykes S."/>
            <person name="Walk T."/>
            <person name="White J."/>
            <person name="Yandava C."/>
            <person name="Allison M.J."/>
            <person name="Lander E."/>
            <person name="Nusbaum C."/>
            <person name="Galagan J."/>
            <person name="Birren B."/>
        </authorList>
    </citation>
    <scope>NUCLEOTIDE SEQUENCE [LARGE SCALE GENOMIC DNA]</scope>
    <source>
        <strain evidence="7 8">OXCC13</strain>
    </source>
</reference>
<dbReference type="InterPro" id="IPR017438">
    <property type="entry name" value="ATP-NAD_kinase_N"/>
</dbReference>
<dbReference type="STRING" id="847.BRW83_0020"/>
<dbReference type="GO" id="GO:0005737">
    <property type="term" value="C:cytoplasm"/>
    <property type="evidence" value="ECO:0007669"/>
    <property type="project" value="UniProtKB-SubCell"/>
</dbReference>
<dbReference type="SUPFAM" id="SSF111331">
    <property type="entry name" value="NAD kinase/diacylglycerol kinase-like"/>
    <property type="match status" value="1"/>
</dbReference>
<dbReference type="GO" id="GO:0005524">
    <property type="term" value="F:ATP binding"/>
    <property type="evidence" value="ECO:0007669"/>
    <property type="project" value="UniProtKB-KW"/>
</dbReference>
<evidence type="ECO:0000256" key="4">
    <source>
        <dbReference type="ARBA" id="ARBA00023027"/>
    </source>
</evidence>
<dbReference type="NCBIfam" id="NF002561">
    <property type="entry name" value="PRK02155.1"/>
    <property type="match status" value="1"/>
</dbReference>
<dbReference type="Pfam" id="PF20143">
    <property type="entry name" value="NAD_kinase_C"/>
    <property type="match status" value="1"/>
</dbReference>
<keyword evidence="6" id="KW-0067">ATP-binding</keyword>
<evidence type="ECO:0000313" key="8">
    <source>
        <dbReference type="Proteomes" id="UP000005089"/>
    </source>
</evidence>
<dbReference type="EC" id="2.7.1.23" evidence="6"/>
<feature type="binding site" evidence="6">
    <location>
        <position position="246"/>
    </location>
    <ligand>
        <name>NAD(+)</name>
        <dbReference type="ChEBI" id="CHEBI:57540"/>
    </ligand>
</feature>
<comment type="catalytic activity">
    <reaction evidence="5 6">
        <text>NAD(+) + ATP = ADP + NADP(+) + H(+)</text>
        <dbReference type="Rhea" id="RHEA:18629"/>
        <dbReference type="ChEBI" id="CHEBI:15378"/>
        <dbReference type="ChEBI" id="CHEBI:30616"/>
        <dbReference type="ChEBI" id="CHEBI:57540"/>
        <dbReference type="ChEBI" id="CHEBI:58349"/>
        <dbReference type="ChEBI" id="CHEBI:456216"/>
        <dbReference type="EC" id="2.7.1.23"/>
    </reaction>
</comment>
<dbReference type="GO" id="GO:0051287">
    <property type="term" value="F:NAD binding"/>
    <property type="evidence" value="ECO:0007669"/>
    <property type="project" value="UniProtKB-ARBA"/>
</dbReference>
<dbReference type="GO" id="GO:0006741">
    <property type="term" value="P:NADP+ biosynthetic process"/>
    <property type="evidence" value="ECO:0007669"/>
    <property type="project" value="UniProtKB-UniRule"/>
</dbReference>
<dbReference type="eggNOG" id="COG0061">
    <property type="taxonomic scope" value="Bacteria"/>
</dbReference>
<gene>
    <name evidence="6" type="primary">nadK</name>
    <name evidence="7" type="ORF">OFBG_02049</name>
</gene>
<keyword evidence="2 6" id="KW-0418">Kinase</keyword>
<evidence type="ECO:0000256" key="3">
    <source>
        <dbReference type="ARBA" id="ARBA00022857"/>
    </source>
</evidence>
<feature type="active site" description="Proton acceptor" evidence="6">
    <location>
        <position position="73"/>
    </location>
</feature>
<dbReference type="Gene3D" id="3.40.50.10330">
    <property type="entry name" value="Probable inorganic polyphosphate/atp-NAD kinase, domain 1"/>
    <property type="match status" value="1"/>
</dbReference>
<feature type="binding site" evidence="6">
    <location>
        <begin position="188"/>
        <end position="193"/>
    </location>
    <ligand>
        <name>NAD(+)</name>
        <dbReference type="ChEBI" id="CHEBI:57540"/>
    </ligand>
</feature>
<evidence type="ECO:0000256" key="5">
    <source>
        <dbReference type="ARBA" id="ARBA00047925"/>
    </source>
</evidence>
<comment type="function">
    <text evidence="6">Involved in the regulation of the intracellular balance of NAD and NADP, and is a key enzyme in the biosynthesis of NADP. Catalyzes specifically the phosphorylation on 2'-hydroxyl of the adenosine moiety of NAD to yield NADP.</text>
</comment>
<feature type="binding site" evidence="6">
    <location>
        <position position="177"/>
    </location>
    <ligand>
        <name>NAD(+)</name>
        <dbReference type="ChEBI" id="CHEBI:57540"/>
    </ligand>
</feature>
<comment type="similarity">
    <text evidence="6">Belongs to the NAD kinase family.</text>
</comment>
<sequence length="297" mass="32453">MQPKKKVFALVSRVYISSIIQSMEKVANFLAEAGHTVVYESETAANISTPGIVSMNLEEIGAQAEAAIVIGGDGTMLGIARQLAPYSVPMIGINHGHLGFMADIPLNRMLLVLDKMLKGKYISEQRFLLEGSIIRAGETVHHAIAFNDIVISRGGGSGMIDIRVHVDGHFMYQQRSDGLIISTPTGSTAYSLSAGGPMLHPNLGGIVLVSIAPHTLSNRPIVIPDTSEIVVEVVEANQPSINFDSQSFASLRNSDRIFIKRSADTITFLHPMGWSYYDTLRNKLHWNEISRREKVVD</sequence>
<feature type="binding site" evidence="6">
    <location>
        <position position="212"/>
    </location>
    <ligand>
        <name>NAD(+)</name>
        <dbReference type="ChEBI" id="CHEBI:57540"/>
    </ligand>
</feature>
<keyword evidence="3 6" id="KW-0521">NADP</keyword>
<keyword evidence="6" id="KW-0963">Cytoplasm</keyword>
<dbReference type="GO" id="GO:0019674">
    <property type="term" value="P:NAD+ metabolic process"/>
    <property type="evidence" value="ECO:0007669"/>
    <property type="project" value="InterPro"/>
</dbReference>
<feature type="binding site" evidence="6">
    <location>
        <position position="175"/>
    </location>
    <ligand>
        <name>NAD(+)</name>
        <dbReference type="ChEBI" id="CHEBI:57540"/>
    </ligand>
</feature>
<feature type="binding site" evidence="6">
    <location>
        <begin position="147"/>
        <end position="148"/>
    </location>
    <ligand>
        <name>NAD(+)</name>
        <dbReference type="ChEBI" id="CHEBI:57540"/>
    </ligand>
</feature>
<keyword evidence="1 6" id="KW-0808">Transferase</keyword>
<organism evidence="7 8">
    <name type="scientific">Oxalobacter formigenes OXCC13</name>
    <dbReference type="NCBI Taxonomy" id="556269"/>
    <lineage>
        <taxon>Bacteria</taxon>
        <taxon>Pseudomonadati</taxon>
        <taxon>Pseudomonadota</taxon>
        <taxon>Betaproteobacteria</taxon>
        <taxon>Burkholderiales</taxon>
        <taxon>Oxalobacteraceae</taxon>
        <taxon>Oxalobacter</taxon>
    </lineage>
</organism>
<dbReference type="PANTHER" id="PTHR20275:SF0">
    <property type="entry name" value="NAD KINASE"/>
    <property type="match status" value="1"/>
</dbReference>
<dbReference type="Proteomes" id="UP000005089">
    <property type="component" value="Unassembled WGS sequence"/>
</dbReference>
<keyword evidence="6" id="KW-0547">Nucleotide-binding</keyword>
<dbReference type="RefSeq" id="WP_005882692.1">
    <property type="nucleotide sequence ID" value="NZ_CP019430.1"/>
</dbReference>
<dbReference type="AlphaFoldDB" id="C3XCU5"/>
<dbReference type="OrthoDB" id="9774737at2"/>
<keyword evidence="4 6" id="KW-0520">NAD</keyword>
<evidence type="ECO:0000313" key="7">
    <source>
        <dbReference type="EMBL" id="EEO31021.1"/>
    </source>
</evidence>
<dbReference type="Pfam" id="PF01513">
    <property type="entry name" value="NAD_kinase"/>
    <property type="match status" value="1"/>
</dbReference>
<comment type="cofactor">
    <cofactor evidence="6">
        <name>a divalent metal cation</name>
        <dbReference type="ChEBI" id="CHEBI:60240"/>
    </cofactor>
</comment>